<dbReference type="EMBL" id="JBFXLQ010000023">
    <property type="protein sequence ID" value="KAL2866671.1"/>
    <property type="molecule type" value="Genomic_DNA"/>
</dbReference>
<dbReference type="GeneID" id="98144302"/>
<dbReference type="Proteomes" id="UP001610432">
    <property type="component" value="Unassembled WGS sequence"/>
</dbReference>
<dbReference type="RefSeq" id="XP_070885650.1">
    <property type="nucleotide sequence ID" value="XM_071029230.1"/>
</dbReference>
<evidence type="ECO:0000313" key="3">
    <source>
        <dbReference type="Proteomes" id="UP001610432"/>
    </source>
</evidence>
<sequence>MAAFSSLPPEILSQISEHLTAPANKASLHAFSLANKRCHAASKVAFREIHIAVKTREGLETDIAKWSALLRSRNAFAEVRRLTISGRIRSQHEEKEGISVCEDLLEDLDAGAEREEDELTRLGGYYDSILRGPFYQLGVAEEMSERAWRSTARFLRKLTGLRDLVFACERRVPESLLRSLHRDLPRCRLHVMAFGPPRLLDFEEDDDEAGEARESSEDEDSDNEDGWIDQYDYTLATSPSLSTVVVPVAYDDVHREYNETAVQAMARGLAPNLKHVHIVDSGPGFKYRVMPENSAGKVYIRDKLEHDRGRGEIETLSLDPATLIRFEAWGKTVLFSCLRCLQLWRVKTEVLARAAQYDFSSLKSVALEVWIYGNPTHLHGLDAATAAFLESVPPLEALHLTGPFSIKTFEGVLDHHGSSVHKLSLYPSENYQQTQFILTPSRIKEIGEYCPNLRDLRLQVKRSMGDAEEQEIYRALGRIPSLRRLSLQLDVHHAANTRPLRMSPDDRLRNIFINMAVDAQLAREIFSLITRPFGVETLRLDLGLDLEPTLVMAALCMRRQWECSRNSAYSDSPDGSEIVVREVGAQKRIRREKKTGWNEPAGFMHVVNRIWPPKTGDWKRDWHSFPLQHSLTE</sequence>
<proteinExistence type="predicted"/>
<name>A0ABR4LQ68_9EURO</name>
<reference evidence="2 3" key="1">
    <citation type="submission" date="2024-07" db="EMBL/GenBank/DDBJ databases">
        <title>Section-level genome sequencing and comparative genomics of Aspergillus sections Usti and Cavernicolus.</title>
        <authorList>
            <consortium name="Lawrence Berkeley National Laboratory"/>
            <person name="Nybo J.L."/>
            <person name="Vesth T.C."/>
            <person name="Theobald S."/>
            <person name="Frisvad J.C."/>
            <person name="Larsen T.O."/>
            <person name="Kjaerboelling I."/>
            <person name="Rothschild-Mancinelli K."/>
            <person name="Lyhne E.K."/>
            <person name="Kogle M.E."/>
            <person name="Barry K."/>
            <person name="Clum A."/>
            <person name="Na H."/>
            <person name="Ledsgaard L."/>
            <person name="Lin J."/>
            <person name="Lipzen A."/>
            <person name="Kuo A."/>
            <person name="Riley R."/>
            <person name="Mondo S."/>
            <person name="Labutti K."/>
            <person name="Haridas S."/>
            <person name="Pangalinan J."/>
            <person name="Salamov A.A."/>
            <person name="Simmons B.A."/>
            <person name="Magnuson J.K."/>
            <person name="Chen J."/>
            <person name="Drula E."/>
            <person name="Henrissat B."/>
            <person name="Wiebenga A."/>
            <person name="Lubbers R.J."/>
            <person name="Gomes A.C."/>
            <person name="Macurrencykelacurrency M.R."/>
            <person name="Stajich J."/>
            <person name="Grigoriev I.V."/>
            <person name="Mortensen U.H."/>
            <person name="De Vries R.P."/>
            <person name="Baker S.E."/>
            <person name="Andersen M.R."/>
        </authorList>
    </citation>
    <scope>NUCLEOTIDE SEQUENCE [LARGE SCALE GENOMIC DNA]</scope>
    <source>
        <strain evidence="2 3">CBS 449.75</strain>
    </source>
</reference>
<keyword evidence="3" id="KW-1185">Reference proteome</keyword>
<evidence type="ECO:0000256" key="1">
    <source>
        <dbReference type="SAM" id="MobiDB-lite"/>
    </source>
</evidence>
<protein>
    <recommendedName>
        <fullName evidence="4">F-box domain-containing protein</fullName>
    </recommendedName>
</protein>
<evidence type="ECO:0008006" key="4">
    <source>
        <dbReference type="Google" id="ProtNLM"/>
    </source>
</evidence>
<comment type="caution">
    <text evidence="2">The sequence shown here is derived from an EMBL/GenBank/DDBJ whole genome shotgun (WGS) entry which is preliminary data.</text>
</comment>
<organism evidence="2 3">
    <name type="scientific">Aspergillus lucknowensis</name>
    <dbReference type="NCBI Taxonomy" id="176173"/>
    <lineage>
        <taxon>Eukaryota</taxon>
        <taxon>Fungi</taxon>
        <taxon>Dikarya</taxon>
        <taxon>Ascomycota</taxon>
        <taxon>Pezizomycotina</taxon>
        <taxon>Eurotiomycetes</taxon>
        <taxon>Eurotiomycetidae</taxon>
        <taxon>Eurotiales</taxon>
        <taxon>Aspergillaceae</taxon>
        <taxon>Aspergillus</taxon>
        <taxon>Aspergillus subgen. Nidulantes</taxon>
    </lineage>
</organism>
<dbReference type="Gene3D" id="3.80.10.10">
    <property type="entry name" value="Ribonuclease Inhibitor"/>
    <property type="match status" value="1"/>
</dbReference>
<feature type="compositionally biased region" description="Acidic residues" evidence="1">
    <location>
        <begin position="216"/>
        <end position="225"/>
    </location>
</feature>
<feature type="region of interest" description="Disordered" evidence="1">
    <location>
        <begin position="200"/>
        <end position="225"/>
    </location>
</feature>
<accession>A0ABR4LQ68</accession>
<dbReference type="InterPro" id="IPR032675">
    <property type="entry name" value="LRR_dom_sf"/>
</dbReference>
<evidence type="ECO:0000313" key="2">
    <source>
        <dbReference type="EMBL" id="KAL2866671.1"/>
    </source>
</evidence>
<gene>
    <name evidence="2" type="ORF">BJX67DRAFT_354537</name>
</gene>